<dbReference type="NCBIfam" id="NF005501">
    <property type="entry name" value="PRK07116.1"/>
    <property type="match status" value="1"/>
</dbReference>
<dbReference type="OrthoDB" id="9806505at2"/>
<feature type="domain" description="Flavodoxin-like" evidence="1">
    <location>
        <begin position="4"/>
        <end position="157"/>
    </location>
</feature>
<proteinExistence type="predicted"/>
<name>A0A5D6WDK4_9FIRM</name>
<dbReference type="PANTHER" id="PTHR39201">
    <property type="entry name" value="EXPORTED PROTEIN-RELATED"/>
    <property type="match status" value="1"/>
</dbReference>
<dbReference type="InterPro" id="IPR008254">
    <property type="entry name" value="Flavodoxin/NO_synth"/>
</dbReference>
<dbReference type="GO" id="GO:0010181">
    <property type="term" value="F:FMN binding"/>
    <property type="evidence" value="ECO:0007669"/>
    <property type="project" value="InterPro"/>
</dbReference>
<dbReference type="Gene3D" id="3.40.50.360">
    <property type="match status" value="1"/>
</dbReference>
<gene>
    <name evidence="2" type="ORF">FZ040_03610</name>
</gene>
<sequence>MISKALVAYFSASGVTAKVASKLAEAAGADLFEIKPEVPYTKEDLNWQDKNSRSSVEMRDTSSRPAVTGKVENMGDYDVIFLGFPIWWYVAPHITNSFLEEYDMSGKKIILFATSGGSGFGKSVAGLQDSCPGATVMEGKILNGSPSIDALKEWVDSLTL</sequence>
<dbReference type="AlphaFoldDB" id="A0A5D6WDK4"/>
<dbReference type="Proteomes" id="UP000323646">
    <property type="component" value="Unassembled WGS sequence"/>
</dbReference>
<evidence type="ECO:0000313" key="3">
    <source>
        <dbReference type="Proteomes" id="UP000323646"/>
    </source>
</evidence>
<dbReference type="SUPFAM" id="SSF52218">
    <property type="entry name" value="Flavoproteins"/>
    <property type="match status" value="1"/>
</dbReference>
<dbReference type="PANTHER" id="PTHR39201:SF1">
    <property type="entry name" value="FLAVODOXIN-LIKE DOMAIN-CONTAINING PROTEIN"/>
    <property type="match status" value="1"/>
</dbReference>
<evidence type="ECO:0000259" key="1">
    <source>
        <dbReference type="Pfam" id="PF12682"/>
    </source>
</evidence>
<keyword evidence="3" id="KW-1185">Reference proteome</keyword>
<dbReference type="GO" id="GO:0016651">
    <property type="term" value="F:oxidoreductase activity, acting on NAD(P)H"/>
    <property type="evidence" value="ECO:0007669"/>
    <property type="project" value="UniProtKB-ARBA"/>
</dbReference>
<comment type="caution">
    <text evidence="2">The sequence shown here is derived from an EMBL/GenBank/DDBJ whole genome shotgun (WGS) entry which is preliminary data.</text>
</comment>
<reference evidence="2 3" key="1">
    <citation type="submission" date="2019-08" db="EMBL/GenBank/DDBJ databases">
        <title>Selenomonas sp. mPRGC5 and Selenomonas sp. mPRGC8 isolated from ruminal fluid of dairy goat (Capra hircus).</title>
        <authorList>
            <person name="Poothong S."/>
            <person name="Nuengjamnong C."/>
            <person name="Tanasupawat S."/>
        </authorList>
    </citation>
    <scope>NUCLEOTIDE SEQUENCE [LARGE SCALE GENOMIC DNA]</scope>
    <source>
        <strain evidence="3">mPRGC5</strain>
    </source>
</reference>
<protein>
    <submittedName>
        <fullName evidence="2">Flavodoxin</fullName>
    </submittedName>
</protein>
<evidence type="ECO:0000313" key="2">
    <source>
        <dbReference type="EMBL" id="TYZ25115.1"/>
    </source>
</evidence>
<organism evidence="2 3">
    <name type="scientific">Selenomonas ruminis</name>
    <dbReference type="NCBI Taxonomy" id="2593411"/>
    <lineage>
        <taxon>Bacteria</taxon>
        <taxon>Bacillati</taxon>
        <taxon>Bacillota</taxon>
        <taxon>Negativicutes</taxon>
        <taxon>Selenomonadales</taxon>
        <taxon>Selenomonadaceae</taxon>
        <taxon>Selenomonas</taxon>
    </lineage>
</organism>
<dbReference type="Pfam" id="PF12682">
    <property type="entry name" value="Flavodoxin_4"/>
    <property type="match status" value="1"/>
</dbReference>
<dbReference type="EMBL" id="VTOY01000001">
    <property type="protein sequence ID" value="TYZ25115.1"/>
    <property type="molecule type" value="Genomic_DNA"/>
</dbReference>
<dbReference type="InterPro" id="IPR029039">
    <property type="entry name" value="Flavoprotein-like_sf"/>
</dbReference>
<accession>A0A5D6WDK4</accession>